<dbReference type="GeneID" id="20350433"/>
<dbReference type="EnsemblFungi" id="EJT73126">
    <property type="protein sequence ID" value="EJT73126"/>
    <property type="gene ID" value="GGTG_09975"/>
</dbReference>
<feature type="compositionally biased region" description="Basic and acidic residues" evidence="1">
    <location>
        <begin position="154"/>
        <end position="164"/>
    </location>
</feature>
<name>J3P8Z1_GAET3</name>
<evidence type="ECO:0000313" key="4">
    <source>
        <dbReference type="Proteomes" id="UP000006039"/>
    </source>
</evidence>
<reference evidence="2" key="3">
    <citation type="submission" date="2010-09" db="EMBL/GenBank/DDBJ databases">
        <title>Annotation of Gaeumannomyces graminis var. tritici R3-111a-1.</title>
        <authorList>
            <consortium name="The Broad Institute Genome Sequencing Platform"/>
            <person name="Ma L.-J."/>
            <person name="Dead R."/>
            <person name="Young S.K."/>
            <person name="Zeng Q."/>
            <person name="Gargeya S."/>
            <person name="Fitzgerald M."/>
            <person name="Haas B."/>
            <person name="Abouelleil A."/>
            <person name="Alvarado L."/>
            <person name="Arachchi H.M."/>
            <person name="Berlin A."/>
            <person name="Brown A."/>
            <person name="Chapman S.B."/>
            <person name="Chen Z."/>
            <person name="Dunbar C."/>
            <person name="Freedman E."/>
            <person name="Gearin G."/>
            <person name="Gellesch M."/>
            <person name="Goldberg J."/>
            <person name="Griggs A."/>
            <person name="Gujja S."/>
            <person name="Heiman D."/>
            <person name="Howarth C."/>
            <person name="Larson L."/>
            <person name="Lui A."/>
            <person name="MacDonald P.J.P."/>
            <person name="Mehta T."/>
            <person name="Montmayeur A."/>
            <person name="Murphy C."/>
            <person name="Neiman D."/>
            <person name="Pearson M."/>
            <person name="Priest M."/>
            <person name="Roberts A."/>
            <person name="Saif S."/>
            <person name="Shea T."/>
            <person name="Shenoy N."/>
            <person name="Sisk P."/>
            <person name="Stolte C."/>
            <person name="Sykes S."/>
            <person name="Yandava C."/>
            <person name="Wortman J."/>
            <person name="Nusbaum C."/>
            <person name="Birren B."/>
        </authorList>
    </citation>
    <scope>NUCLEOTIDE SEQUENCE</scope>
    <source>
        <strain evidence="2">R3-111a-1</strain>
    </source>
</reference>
<reference evidence="3" key="5">
    <citation type="submission" date="2018-04" db="UniProtKB">
        <authorList>
            <consortium name="EnsemblFungi"/>
        </authorList>
    </citation>
    <scope>IDENTIFICATION</scope>
    <source>
        <strain evidence="3">R3-111a-1</strain>
    </source>
</reference>
<gene>
    <name evidence="3" type="primary">20350433</name>
    <name evidence="2" type="ORF">GGTG_09975</name>
</gene>
<proteinExistence type="predicted"/>
<dbReference type="AlphaFoldDB" id="J3P8Z1"/>
<feature type="compositionally biased region" description="Basic and acidic residues" evidence="1">
    <location>
        <begin position="73"/>
        <end position="99"/>
    </location>
</feature>
<reference evidence="2" key="2">
    <citation type="submission" date="2010-07" db="EMBL/GenBank/DDBJ databases">
        <authorList>
            <consortium name="The Broad Institute Genome Sequencing Platform"/>
            <consortium name="Broad Institute Genome Sequencing Center for Infectious Disease"/>
            <person name="Ma L.-J."/>
            <person name="Dead R."/>
            <person name="Young S."/>
            <person name="Zeng Q."/>
            <person name="Koehrsen M."/>
            <person name="Alvarado L."/>
            <person name="Berlin A."/>
            <person name="Chapman S.B."/>
            <person name="Chen Z."/>
            <person name="Freedman E."/>
            <person name="Gellesch M."/>
            <person name="Goldberg J."/>
            <person name="Griggs A."/>
            <person name="Gujja S."/>
            <person name="Heilman E.R."/>
            <person name="Heiman D."/>
            <person name="Hepburn T."/>
            <person name="Howarth C."/>
            <person name="Jen D."/>
            <person name="Larson L."/>
            <person name="Mehta T."/>
            <person name="Neiman D."/>
            <person name="Pearson M."/>
            <person name="Roberts A."/>
            <person name="Saif S."/>
            <person name="Shea T."/>
            <person name="Shenoy N."/>
            <person name="Sisk P."/>
            <person name="Stolte C."/>
            <person name="Sykes S."/>
            <person name="Walk T."/>
            <person name="White J."/>
            <person name="Yandava C."/>
            <person name="Haas B."/>
            <person name="Nusbaum C."/>
            <person name="Birren B."/>
        </authorList>
    </citation>
    <scope>NUCLEOTIDE SEQUENCE</scope>
    <source>
        <strain evidence="2">R3-111a-1</strain>
    </source>
</reference>
<dbReference type="VEuPathDB" id="FungiDB:GGTG_09975"/>
<keyword evidence="4" id="KW-1185">Reference proteome</keyword>
<feature type="compositionally biased region" description="Polar residues" evidence="1">
    <location>
        <begin position="115"/>
        <end position="126"/>
    </location>
</feature>
<dbReference type="HOGENOM" id="CLU_1619119_0_0_1"/>
<protein>
    <submittedName>
        <fullName evidence="2 3">Uncharacterized protein</fullName>
    </submittedName>
</protein>
<dbReference type="Proteomes" id="UP000006039">
    <property type="component" value="Unassembled WGS sequence"/>
</dbReference>
<sequence>MVNDFMPHANRQLKKGWSEIQFPKYKNSKYNLESKLSMRPGQGNYIIHTVDDAWFVQTSQPLSREDVERLSTLEKKTLNKLPPREDETEGRRCHLDPNHETAGMPTAVRDRGNRTDTMGTTSSARSLPSLRGIARRFSNKIGDTLGSLSRRGSLLHEDQRTSPV</sequence>
<reference evidence="3" key="4">
    <citation type="journal article" date="2015" name="G3 (Bethesda)">
        <title>Genome sequences of three phytopathogenic species of the Magnaporthaceae family of fungi.</title>
        <authorList>
            <person name="Okagaki L.H."/>
            <person name="Nunes C.C."/>
            <person name="Sailsbery J."/>
            <person name="Clay B."/>
            <person name="Brown D."/>
            <person name="John T."/>
            <person name="Oh Y."/>
            <person name="Young N."/>
            <person name="Fitzgerald M."/>
            <person name="Haas B.J."/>
            <person name="Zeng Q."/>
            <person name="Young S."/>
            <person name="Adiconis X."/>
            <person name="Fan L."/>
            <person name="Levin J.Z."/>
            <person name="Mitchell T.K."/>
            <person name="Okubara P.A."/>
            <person name="Farman M.L."/>
            <person name="Kohn L.M."/>
            <person name="Birren B."/>
            <person name="Ma L.-J."/>
            <person name="Dean R.A."/>
        </authorList>
    </citation>
    <scope>NUCLEOTIDE SEQUENCE</scope>
    <source>
        <strain evidence="3">R3-111a-1</strain>
    </source>
</reference>
<accession>J3P8Z1</accession>
<evidence type="ECO:0000313" key="2">
    <source>
        <dbReference type="EMBL" id="EJT73126.1"/>
    </source>
</evidence>
<dbReference type="EMBL" id="GL385399">
    <property type="protein sequence ID" value="EJT73126.1"/>
    <property type="molecule type" value="Genomic_DNA"/>
</dbReference>
<reference evidence="4" key="1">
    <citation type="submission" date="2010-07" db="EMBL/GenBank/DDBJ databases">
        <title>The genome sequence of Gaeumannomyces graminis var. tritici strain R3-111a-1.</title>
        <authorList>
            <consortium name="The Broad Institute Genome Sequencing Platform"/>
            <person name="Ma L.-J."/>
            <person name="Dead R."/>
            <person name="Young S."/>
            <person name="Zeng Q."/>
            <person name="Koehrsen M."/>
            <person name="Alvarado L."/>
            <person name="Berlin A."/>
            <person name="Chapman S.B."/>
            <person name="Chen Z."/>
            <person name="Freedman E."/>
            <person name="Gellesch M."/>
            <person name="Goldberg J."/>
            <person name="Griggs A."/>
            <person name="Gujja S."/>
            <person name="Heilman E.R."/>
            <person name="Heiman D."/>
            <person name="Hepburn T."/>
            <person name="Howarth C."/>
            <person name="Jen D."/>
            <person name="Larson L."/>
            <person name="Mehta T."/>
            <person name="Neiman D."/>
            <person name="Pearson M."/>
            <person name="Roberts A."/>
            <person name="Saif S."/>
            <person name="Shea T."/>
            <person name="Shenoy N."/>
            <person name="Sisk P."/>
            <person name="Stolte C."/>
            <person name="Sykes S."/>
            <person name="Walk T."/>
            <person name="White J."/>
            <person name="Yandava C."/>
            <person name="Haas B."/>
            <person name="Nusbaum C."/>
            <person name="Birren B."/>
        </authorList>
    </citation>
    <scope>NUCLEOTIDE SEQUENCE [LARGE SCALE GENOMIC DNA]</scope>
    <source>
        <strain evidence="4">R3-111a-1</strain>
    </source>
</reference>
<organism evidence="2">
    <name type="scientific">Gaeumannomyces tritici (strain R3-111a-1)</name>
    <name type="common">Wheat and barley take-all root rot fungus</name>
    <name type="synonym">Gaeumannomyces graminis var. tritici</name>
    <dbReference type="NCBI Taxonomy" id="644352"/>
    <lineage>
        <taxon>Eukaryota</taxon>
        <taxon>Fungi</taxon>
        <taxon>Dikarya</taxon>
        <taxon>Ascomycota</taxon>
        <taxon>Pezizomycotina</taxon>
        <taxon>Sordariomycetes</taxon>
        <taxon>Sordariomycetidae</taxon>
        <taxon>Magnaporthales</taxon>
        <taxon>Magnaporthaceae</taxon>
        <taxon>Gaeumannomyces</taxon>
    </lineage>
</organism>
<dbReference type="RefSeq" id="XP_009226100.1">
    <property type="nucleotide sequence ID" value="XM_009227836.1"/>
</dbReference>
<evidence type="ECO:0000313" key="3">
    <source>
        <dbReference type="EnsemblFungi" id="EJT73126"/>
    </source>
</evidence>
<evidence type="ECO:0000256" key="1">
    <source>
        <dbReference type="SAM" id="MobiDB-lite"/>
    </source>
</evidence>
<feature type="region of interest" description="Disordered" evidence="1">
    <location>
        <begin position="73"/>
        <end position="164"/>
    </location>
</feature>